<protein>
    <submittedName>
        <fullName evidence="2">Uncharacterized protein</fullName>
    </submittedName>
</protein>
<reference evidence="2 3" key="1">
    <citation type="journal article" date="2016" name="Mol. Biol. Evol.">
        <title>Comparative Genomics of Early-Diverging Mushroom-Forming Fungi Provides Insights into the Origins of Lignocellulose Decay Capabilities.</title>
        <authorList>
            <person name="Nagy L.G."/>
            <person name="Riley R."/>
            <person name="Tritt A."/>
            <person name="Adam C."/>
            <person name="Daum C."/>
            <person name="Floudas D."/>
            <person name="Sun H."/>
            <person name="Yadav J.S."/>
            <person name="Pangilinan J."/>
            <person name="Larsson K.H."/>
            <person name="Matsuura K."/>
            <person name="Barry K."/>
            <person name="Labutti K."/>
            <person name="Kuo R."/>
            <person name="Ohm R.A."/>
            <person name="Bhattacharya S.S."/>
            <person name="Shirouzu T."/>
            <person name="Yoshinaga Y."/>
            <person name="Martin F.M."/>
            <person name="Grigoriev I.V."/>
            <person name="Hibbett D.S."/>
        </authorList>
    </citation>
    <scope>NUCLEOTIDE SEQUENCE [LARGE SCALE GENOMIC DNA]</scope>
    <source>
        <strain evidence="2 3">HHB10207 ss-3</strain>
    </source>
</reference>
<evidence type="ECO:0000313" key="3">
    <source>
        <dbReference type="Proteomes" id="UP000076798"/>
    </source>
</evidence>
<proteinExistence type="predicted"/>
<dbReference type="Proteomes" id="UP000076798">
    <property type="component" value="Unassembled WGS sequence"/>
</dbReference>
<organism evidence="2 3">
    <name type="scientific">Sistotremastrum suecicum HHB10207 ss-3</name>
    <dbReference type="NCBI Taxonomy" id="1314776"/>
    <lineage>
        <taxon>Eukaryota</taxon>
        <taxon>Fungi</taxon>
        <taxon>Dikarya</taxon>
        <taxon>Basidiomycota</taxon>
        <taxon>Agaricomycotina</taxon>
        <taxon>Agaricomycetes</taxon>
        <taxon>Sistotremastrales</taxon>
        <taxon>Sistotremastraceae</taxon>
        <taxon>Sistotremastrum</taxon>
    </lineage>
</organism>
<evidence type="ECO:0000313" key="2">
    <source>
        <dbReference type="EMBL" id="KZT39503.1"/>
    </source>
</evidence>
<feature type="region of interest" description="Disordered" evidence="1">
    <location>
        <begin position="103"/>
        <end position="126"/>
    </location>
</feature>
<sequence length="421" mass="48020">MRFSGNHSHSDSRWASHSIYTTHDCPLLFPLCLSIITAPHYCEHLIAKTQMFIDLREKKIPTTWPDPPPRPPRARRPIDPPLSLRSQAGTAPVLPAQEDGVLAALPNTNPDDNHPEANPPEPEAPPPVFPNELFIPILKHYATIDARGAARAMRVDRFWHRILQTEVYRHLSLKGVDEYEDFMNTASTTSMSQVVNLAFLDLNLYDWETACRFMAVVNRHETSPFTQLRGLSVELPLTNADYLRNSEPLPLISYFKPQCFSTQTYLHPLQGSDSRMSNVTPPDASKVGTITHLKLFWIAMDRDTLAHILKIKSLQKLWFCIEPTFWSHGGLSHRAVLLREALDRGITVLVTMKDSTPPLLLTRAFRRYFEKEKTYPNLIVLYDSDTTEPFDCTLLPWDTIPAGRYRDLLNPENPLTGVFDM</sequence>
<accession>A0A166EEF1</accession>
<evidence type="ECO:0000256" key="1">
    <source>
        <dbReference type="SAM" id="MobiDB-lite"/>
    </source>
</evidence>
<gene>
    <name evidence="2" type="ORF">SISSUDRAFT_1045530</name>
</gene>
<dbReference type="EMBL" id="KV428045">
    <property type="protein sequence ID" value="KZT39503.1"/>
    <property type="molecule type" value="Genomic_DNA"/>
</dbReference>
<feature type="region of interest" description="Disordered" evidence="1">
    <location>
        <begin position="60"/>
        <end position="87"/>
    </location>
</feature>
<feature type="compositionally biased region" description="Pro residues" evidence="1">
    <location>
        <begin position="117"/>
        <end position="126"/>
    </location>
</feature>
<name>A0A166EEF1_9AGAM</name>
<keyword evidence="3" id="KW-1185">Reference proteome</keyword>
<dbReference type="AlphaFoldDB" id="A0A166EEF1"/>